<dbReference type="InterPro" id="IPR032675">
    <property type="entry name" value="LRR_dom_sf"/>
</dbReference>
<evidence type="ECO:0000259" key="1">
    <source>
        <dbReference type="Pfam" id="PF25019"/>
    </source>
</evidence>
<dbReference type="HOGENOM" id="CLU_000837_3_0_1"/>
<keyword evidence="3" id="KW-1185">Reference proteome</keyword>
<dbReference type="InParanoid" id="F6HCU3"/>
<dbReference type="EMBL" id="FN595525">
    <property type="protein sequence ID" value="CCB50040.1"/>
    <property type="molecule type" value="Genomic_DNA"/>
</dbReference>
<reference evidence="3" key="1">
    <citation type="journal article" date="2007" name="Nature">
        <title>The grapevine genome sequence suggests ancestral hexaploidization in major angiosperm phyla.</title>
        <authorList>
            <consortium name="The French-Italian Public Consortium for Grapevine Genome Characterization."/>
            <person name="Jaillon O."/>
            <person name="Aury J.-M."/>
            <person name="Noel B."/>
            <person name="Policriti A."/>
            <person name="Clepet C."/>
            <person name="Casagrande A."/>
            <person name="Choisne N."/>
            <person name="Aubourg S."/>
            <person name="Vitulo N."/>
            <person name="Jubin C."/>
            <person name="Vezzi A."/>
            <person name="Legeai F."/>
            <person name="Hugueney P."/>
            <person name="Dasilva C."/>
            <person name="Horner D."/>
            <person name="Mica E."/>
            <person name="Jublot D."/>
            <person name="Poulain J."/>
            <person name="Bruyere C."/>
            <person name="Billault A."/>
            <person name="Segurens B."/>
            <person name="Gouyvenoux M."/>
            <person name="Ugarte E."/>
            <person name="Cattonaro F."/>
            <person name="Anthouard V."/>
            <person name="Vico V."/>
            <person name="Del Fabbro C."/>
            <person name="Alaux M."/>
            <person name="Di Gaspero G."/>
            <person name="Dumas V."/>
            <person name="Felice N."/>
            <person name="Paillard S."/>
            <person name="Juman I."/>
            <person name="Moroldo M."/>
            <person name="Scalabrin S."/>
            <person name="Canaguier A."/>
            <person name="Le Clainche I."/>
            <person name="Malacrida G."/>
            <person name="Durand E."/>
            <person name="Pesole G."/>
            <person name="Laucou V."/>
            <person name="Chatelet P."/>
            <person name="Merdinoglu D."/>
            <person name="Delledonne M."/>
            <person name="Pezzotti M."/>
            <person name="Lecharny A."/>
            <person name="Scarpelli C."/>
            <person name="Artiguenave F."/>
            <person name="Pe M.E."/>
            <person name="Valle G."/>
            <person name="Morgante M."/>
            <person name="Caboche M."/>
            <person name="Adam-Blondon A.-F."/>
            <person name="Weissenbach J."/>
            <person name="Quetier F."/>
            <person name="Wincker P."/>
        </authorList>
    </citation>
    <scope>NUCLEOTIDE SEQUENCE [LARGE SCALE GENOMIC DNA]</scope>
    <source>
        <strain evidence="3">cv. Pinot noir / PN40024</strain>
    </source>
</reference>
<dbReference type="SUPFAM" id="SSF52058">
    <property type="entry name" value="L domain-like"/>
    <property type="match status" value="1"/>
</dbReference>
<dbReference type="Gene3D" id="3.80.10.10">
    <property type="entry name" value="Ribonuclease Inhibitor"/>
    <property type="match status" value="1"/>
</dbReference>
<dbReference type="eggNOG" id="KOG4658">
    <property type="taxonomic scope" value="Eukaryota"/>
</dbReference>
<dbReference type="PANTHER" id="PTHR47186">
    <property type="entry name" value="LEUCINE-RICH REPEAT-CONTAINING PROTEIN 57"/>
    <property type="match status" value="1"/>
</dbReference>
<dbReference type="PANTHER" id="PTHR47186:SF33">
    <property type="entry name" value="NB-ARC DOMAIN-CONTAINING PROTEIN"/>
    <property type="match status" value="1"/>
</dbReference>
<dbReference type="InterPro" id="IPR056789">
    <property type="entry name" value="LRR_R13L1-DRL21"/>
</dbReference>
<dbReference type="Pfam" id="PF25019">
    <property type="entry name" value="LRR_R13L1-DRL21"/>
    <property type="match status" value="1"/>
</dbReference>
<evidence type="ECO:0000313" key="2">
    <source>
        <dbReference type="EMBL" id="CCB50040.1"/>
    </source>
</evidence>
<sequence>MKGSTMLKKMPPKVGKLINLQTLNKYFLSKGNGSQKKELKNLLNLRGELSISGLENILDLRDARYVNLKEGRNIEDLIMVWSEKFGNSRNERTKIEVLKCLQPHQSLKKLDIRFYGGSKFPNWIGDTSFSKMVYLDLINCKNCTSLPALGGLPFLKNLVIEGMNEVKLIGDEFYGETANPFRALKHLRFEKMPQWKDWLIPKLSHEETQALFSCLCELIIIKCPKLINLSHELPSLVTLHVQECQELEISIPRLPLLIKLIVVGLLKSWVVDVPSLNQLYIWKISSLSCLWERLARSLIAIEDLGIAECDELACLRKPGFELKTLVVCDIHGSKGVMGLYPWKSRGCLAIFNTGK</sequence>
<dbReference type="OrthoDB" id="773208at2759"/>
<proteinExistence type="predicted"/>
<evidence type="ECO:0000313" key="3">
    <source>
        <dbReference type="Proteomes" id="UP000009183"/>
    </source>
</evidence>
<name>F6HCU3_VITVI</name>
<feature type="domain" description="R13L1/DRL21-like LRR repeat region" evidence="1">
    <location>
        <begin position="37"/>
        <end position="163"/>
    </location>
</feature>
<dbReference type="Proteomes" id="UP000009183">
    <property type="component" value="Unassembled WGS sequence, unordered"/>
</dbReference>
<accession>F6HCU3</accession>
<dbReference type="PaxDb" id="29760-VIT_00s0222g00120.t01"/>
<dbReference type="AlphaFoldDB" id="F6HCU3"/>
<protein>
    <recommendedName>
        <fullName evidence="1">R13L1/DRL21-like LRR repeat region domain-containing protein</fullName>
    </recommendedName>
</protein>
<gene>
    <name evidence="2" type="ORF">VIT_00s0222g00120</name>
</gene>
<organism evidence="2 3">
    <name type="scientific">Vitis vinifera</name>
    <name type="common">Grape</name>
    <dbReference type="NCBI Taxonomy" id="29760"/>
    <lineage>
        <taxon>Eukaryota</taxon>
        <taxon>Viridiplantae</taxon>
        <taxon>Streptophyta</taxon>
        <taxon>Embryophyta</taxon>
        <taxon>Tracheophyta</taxon>
        <taxon>Spermatophyta</taxon>
        <taxon>Magnoliopsida</taxon>
        <taxon>eudicotyledons</taxon>
        <taxon>Gunneridae</taxon>
        <taxon>Pentapetalae</taxon>
        <taxon>rosids</taxon>
        <taxon>Vitales</taxon>
        <taxon>Vitaceae</taxon>
        <taxon>Viteae</taxon>
        <taxon>Vitis</taxon>
    </lineage>
</organism>